<dbReference type="AlphaFoldDB" id="A0A023CV04"/>
<dbReference type="EMBL" id="AYZF01000017">
    <property type="protein sequence ID" value="KRN05309.1"/>
    <property type="molecule type" value="Genomic_DNA"/>
</dbReference>
<dbReference type="SUPFAM" id="SSF75217">
    <property type="entry name" value="alpha/beta knot"/>
    <property type="match status" value="1"/>
</dbReference>
<keyword evidence="2 5" id="KW-0489">Methyltransferase</keyword>
<name>A0A023CV04_9LACO</name>
<keyword evidence="3 5" id="KW-0808">Transferase</keyword>
<dbReference type="PANTHER" id="PTHR43191">
    <property type="entry name" value="RRNA METHYLTRANSFERASE 3"/>
    <property type="match status" value="1"/>
</dbReference>
<proteinExistence type="inferred from homology"/>
<keyword evidence="6" id="KW-1185">Reference proteome</keyword>
<dbReference type="SUPFAM" id="SSF55315">
    <property type="entry name" value="L30e-like"/>
    <property type="match status" value="1"/>
</dbReference>
<dbReference type="eggNOG" id="COG0566">
    <property type="taxonomic scope" value="Bacteria"/>
</dbReference>
<comment type="similarity">
    <text evidence="1">Belongs to the class IV-like SAM-binding methyltransferase superfamily. RNA methyltransferase TrmH family.</text>
</comment>
<dbReference type="InterPro" id="IPR029064">
    <property type="entry name" value="Ribosomal_eL30-like_sf"/>
</dbReference>
<dbReference type="PATRIC" id="fig|1423806.3.peg.1893"/>
<protein>
    <submittedName>
        <fullName evidence="5">23S rRNA methyltransferase</fullName>
    </submittedName>
</protein>
<dbReference type="PANTHER" id="PTHR43191:SF2">
    <property type="entry name" value="RRNA METHYLTRANSFERASE 3, MITOCHONDRIAL"/>
    <property type="match status" value="1"/>
</dbReference>
<dbReference type="InterPro" id="IPR029028">
    <property type="entry name" value="Alpha/beta_knot_MTases"/>
</dbReference>
<dbReference type="InterPro" id="IPR013123">
    <property type="entry name" value="SpoU_subst-bd"/>
</dbReference>
<dbReference type="Pfam" id="PF22435">
    <property type="entry name" value="MRM3-like_sub_bind"/>
    <property type="match status" value="1"/>
</dbReference>
<dbReference type="InterPro" id="IPR001537">
    <property type="entry name" value="SpoU_MeTrfase"/>
</dbReference>
<dbReference type="GO" id="GO:0003723">
    <property type="term" value="F:RNA binding"/>
    <property type="evidence" value="ECO:0007669"/>
    <property type="project" value="InterPro"/>
</dbReference>
<dbReference type="GO" id="GO:0006396">
    <property type="term" value="P:RNA processing"/>
    <property type="evidence" value="ECO:0007669"/>
    <property type="project" value="InterPro"/>
</dbReference>
<dbReference type="OrthoDB" id="9785673at2"/>
<evidence type="ECO:0000259" key="4">
    <source>
        <dbReference type="SMART" id="SM00967"/>
    </source>
</evidence>
<dbReference type="GO" id="GO:0005737">
    <property type="term" value="C:cytoplasm"/>
    <property type="evidence" value="ECO:0007669"/>
    <property type="project" value="UniProtKB-ARBA"/>
</dbReference>
<evidence type="ECO:0000313" key="6">
    <source>
        <dbReference type="Proteomes" id="UP000050961"/>
    </source>
</evidence>
<reference evidence="5 6" key="1">
    <citation type="journal article" date="2015" name="Genome Announc.">
        <title>Expanding the biotechnology potential of lactobacilli through comparative genomics of 213 strains and associated genera.</title>
        <authorList>
            <person name="Sun Z."/>
            <person name="Harris H.M."/>
            <person name="McCann A."/>
            <person name="Guo C."/>
            <person name="Argimon S."/>
            <person name="Zhang W."/>
            <person name="Yang X."/>
            <person name="Jeffery I.B."/>
            <person name="Cooney J.C."/>
            <person name="Kagawa T.F."/>
            <person name="Liu W."/>
            <person name="Song Y."/>
            <person name="Salvetti E."/>
            <person name="Wrobel A."/>
            <person name="Rasinkangas P."/>
            <person name="Parkhill J."/>
            <person name="Rea M.C."/>
            <person name="O'Sullivan O."/>
            <person name="Ritari J."/>
            <person name="Douillard F.P."/>
            <person name="Paul Ross R."/>
            <person name="Yang R."/>
            <person name="Briner A.E."/>
            <person name="Felis G.E."/>
            <person name="de Vos W.M."/>
            <person name="Barrangou R."/>
            <person name="Klaenhammer T.R."/>
            <person name="Caufield P.W."/>
            <person name="Cui Y."/>
            <person name="Zhang H."/>
            <person name="O'Toole P.W."/>
        </authorList>
    </citation>
    <scope>NUCLEOTIDE SEQUENCE [LARGE SCALE GENOMIC DNA]</scope>
    <source>
        <strain evidence="5 6">DSM 21376</strain>
    </source>
</reference>
<evidence type="ECO:0000256" key="1">
    <source>
        <dbReference type="ARBA" id="ARBA00007228"/>
    </source>
</evidence>
<dbReference type="RefSeq" id="WP_034986732.1">
    <property type="nucleotide sequence ID" value="NZ_AYZF01000017.1"/>
</dbReference>
<comment type="caution">
    <text evidence="5">The sequence shown here is derived from an EMBL/GenBank/DDBJ whole genome shotgun (WGS) entry which is preliminary data.</text>
</comment>
<dbReference type="Pfam" id="PF00588">
    <property type="entry name" value="SpoU_methylase"/>
    <property type="match status" value="1"/>
</dbReference>
<evidence type="ECO:0000313" key="5">
    <source>
        <dbReference type="EMBL" id="KRN05309.1"/>
    </source>
</evidence>
<accession>A0A023CV04</accession>
<evidence type="ECO:0000256" key="2">
    <source>
        <dbReference type="ARBA" id="ARBA00022603"/>
    </source>
</evidence>
<gene>
    <name evidence="5" type="ORF">FD15_GL001859</name>
</gene>
<dbReference type="InterPro" id="IPR029026">
    <property type="entry name" value="tRNA_m1G_MTases_N"/>
</dbReference>
<feature type="domain" description="RNA 2-O ribose methyltransferase substrate binding" evidence="4">
    <location>
        <begin position="31"/>
        <end position="103"/>
    </location>
</feature>
<dbReference type="Proteomes" id="UP000050961">
    <property type="component" value="Unassembled WGS sequence"/>
</dbReference>
<dbReference type="STRING" id="1423806.FD15_GL001859"/>
<evidence type="ECO:0000256" key="3">
    <source>
        <dbReference type="ARBA" id="ARBA00022679"/>
    </source>
</evidence>
<organism evidence="5 6">
    <name type="scientific">Liquorilactobacillus sucicola DSM 21376 = JCM 15457</name>
    <dbReference type="NCBI Taxonomy" id="1423806"/>
    <lineage>
        <taxon>Bacteria</taxon>
        <taxon>Bacillati</taxon>
        <taxon>Bacillota</taxon>
        <taxon>Bacilli</taxon>
        <taxon>Lactobacillales</taxon>
        <taxon>Lactobacillaceae</taxon>
        <taxon>Liquorilactobacillus</taxon>
    </lineage>
</organism>
<dbReference type="SMART" id="SM00967">
    <property type="entry name" value="SpoU_sub_bind"/>
    <property type="match status" value="1"/>
</dbReference>
<dbReference type="InterPro" id="IPR051259">
    <property type="entry name" value="rRNA_Methyltransferase"/>
</dbReference>
<dbReference type="Gene3D" id="3.40.1280.10">
    <property type="match status" value="1"/>
</dbReference>
<dbReference type="InterPro" id="IPR053888">
    <property type="entry name" value="MRM3-like_sub_bind"/>
</dbReference>
<dbReference type="GO" id="GO:0032259">
    <property type="term" value="P:methylation"/>
    <property type="evidence" value="ECO:0007669"/>
    <property type="project" value="UniProtKB-KW"/>
</dbReference>
<sequence length="257" mass="28515">MKVIRSVQNKQVKEWKKLSTKKGRKKQNAYLLDGWHLVKEALAARSEIKLLLVTEDFKYRAEFEEMNTQNSEEIIISEEVAKHLSETPSPQGIFGVIALKKEQSTPVSLQGGAWLMLDSVQDPGNIGTMVRTADAAGFTGVIFGVGTADVYQPKVVRAMQGSQFHIKLITASLSEWIQQMHKENMPVFGTELNPAAKPYDEVGKYRDFAIVMGNEGNGMSEEILSTTTTNLYIPIKGHAESLNVAVAAGILMFQLKR</sequence>
<dbReference type="Gene3D" id="3.30.1330.30">
    <property type="match status" value="1"/>
</dbReference>
<dbReference type="GO" id="GO:0008173">
    <property type="term" value="F:RNA methyltransferase activity"/>
    <property type="evidence" value="ECO:0007669"/>
    <property type="project" value="InterPro"/>
</dbReference>
<dbReference type="CDD" id="cd18095">
    <property type="entry name" value="SpoU-like_rRNA-MTase"/>
    <property type="match status" value="1"/>
</dbReference>